<dbReference type="EC" id="6.3.4.19" evidence="6"/>
<dbReference type="InterPro" id="IPR012795">
    <property type="entry name" value="tRNA_Ile_lys_synt_N"/>
</dbReference>
<keyword evidence="1 6" id="KW-0436">Ligase</keyword>
<dbReference type="PANTHER" id="PTHR43033:SF5">
    <property type="entry name" value="TRNA(ILE)-LYSIDINE SYNTHETASE"/>
    <property type="match status" value="1"/>
</dbReference>
<organism evidence="8 9">
    <name type="scientific">Aquibaculum arenosum</name>
    <dbReference type="NCBI Taxonomy" id="3032591"/>
    <lineage>
        <taxon>Bacteria</taxon>
        <taxon>Pseudomonadati</taxon>
        <taxon>Pseudomonadota</taxon>
        <taxon>Alphaproteobacteria</taxon>
        <taxon>Rhodospirillales</taxon>
        <taxon>Rhodovibrionaceae</taxon>
        <taxon>Aquibaculum</taxon>
    </lineage>
</organism>
<dbReference type="GO" id="GO:0032267">
    <property type="term" value="F:tRNA(Ile)-lysidine synthase activity"/>
    <property type="evidence" value="ECO:0007669"/>
    <property type="project" value="UniProtKB-EC"/>
</dbReference>
<dbReference type="SUPFAM" id="SSF52402">
    <property type="entry name" value="Adenine nucleotide alpha hydrolases-like"/>
    <property type="match status" value="1"/>
</dbReference>
<dbReference type="RefSeq" id="WP_275819455.1">
    <property type="nucleotide sequence ID" value="NZ_JARHUD010000001.1"/>
</dbReference>
<dbReference type="InterPro" id="IPR012094">
    <property type="entry name" value="tRNA_Ile_lys_synt"/>
</dbReference>
<dbReference type="InterPro" id="IPR014729">
    <property type="entry name" value="Rossmann-like_a/b/a_fold"/>
</dbReference>
<proteinExistence type="inferred from homology"/>
<evidence type="ECO:0000256" key="6">
    <source>
        <dbReference type="HAMAP-Rule" id="MF_01161"/>
    </source>
</evidence>
<dbReference type="CDD" id="cd01992">
    <property type="entry name" value="TilS_N"/>
    <property type="match status" value="1"/>
</dbReference>
<dbReference type="InterPro" id="IPR001584">
    <property type="entry name" value="Integrase_cat-core"/>
</dbReference>
<dbReference type="Proteomes" id="UP001215503">
    <property type="component" value="Unassembled WGS sequence"/>
</dbReference>
<keyword evidence="3 6" id="KW-0547">Nucleotide-binding</keyword>
<dbReference type="PANTHER" id="PTHR43033">
    <property type="entry name" value="TRNA(ILE)-LYSIDINE SYNTHASE-RELATED"/>
    <property type="match status" value="1"/>
</dbReference>
<comment type="catalytic activity">
    <reaction evidence="5 6">
        <text>cytidine(34) in tRNA(Ile2) + L-lysine + ATP = lysidine(34) in tRNA(Ile2) + AMP + diphosphate + H(+)</text>
        <dbReference type="Rhea" id="RHEA:43744"/>
        <dbReference type="Rhea" id="RHEA-COMP:10625"/>
        <dbReference type="Rhea" id="RHEA-COMP:10670"/>
        <dbReference type="ChEBI" id="CHEBI:15378"/>
        <dbReference type="ChEBI" id="CHEBI:30616"/>
        <dbReference type="ChEBI" id="CHEBI:32551"/>
        <dbReference type="ChEBI" id="CHEBI:33019"/>
        <dbReference type="ChEBI" id="CHEBI:82748"/>
        <dbReference type="ChEBI" id="CHEBI:83665"/>
        <dbReference type="ChEBI" id="CHEBI:456215"/>
        <dbReference type="EC" id="6.3.4.19"/>
    </reaction>
</comment>
<protein>
    <recommendedName>
        <fullName evidence="6">tRNA(Ile)-lysidine synthase</fullName>
        <ecNumber evidence="6">6.3.4.19</ecNumber>
    </recommendedName>
    <alternativeName>
        <fullName evidence="6">tRNA(Ile)-2-lysyl-cytidine synthase</fullName>
    </alternativeName>
    <alternativeName>
        <fullName evidence="6">tRNA(Ile)-lysidine synthetase</fullName>
    </alternativeName>
</protein>
<comment type="function">
    <text evidence="6">Ligates lysine onto the cytidine present at position 34 of the AUA codon-specific tRNA(Ile) that contains the anticodon CAU, in an ATP-dependent manner. Cytidine is converted to lysidine, thus changing the amino acid specificity of the tRNA from methionine to isoleucine.</text>
</comment>
<comment type="caution">
    <text evidence="8">The sequence shown here is derived from an EMBL/GenBank/DDBJ whole genome shotgun (WGS) entry which is preliminary data.</text>
</comment>
<sequence>MSGWAADVAAPEPLNDAAFAALMAPLEPFEPEPLIACAVSGGADSLALLYLASRWAKARSGRVIALTVDHGLRPEAAAEARQVAAYAAALGAGHRTLLWRDPPQSGPVQAAARRARLTLMQQACREAGCLHLLLAHHRDDQIETLLLRLAKGSDLDGLAGMAPQRRGAGLRLLRPLLTVDKESLKATLRDAGLAWCEDPSNDDLRHERVRMRRLVPATTVAPERWQAAAETFARLRGWADARCAAWMGEYLALHPGGCASLPVEDFEALPHPLALRVLRHVVQAVGGRPYPPRSAVLRRALGRLRERPKGLTLAGCRLIRRPAQWLVVREAAGVESLKLAPGETCVWDRRYQIQLDQAAGAGCDPEAFYLGALGAANRSGLQPPAGEAWCEAVPGAARAALPALRYLEAVVAVPHLNLYQPGFSPGFLRISACPPQAAARSDFTLSGRVGILQAAGFGCS</sequence>
<keyword evidence="9" id="KW-1185">Reference proteome</keyword>
<dbReference type="HAMAP" id="MF_01161">
    <property type="entry name" value="tRNA_Ile_lys_synt"/>
    <property type="match status" value="1"/>
</dbReference>
<dbReference type="Pfam" id="PF01171">
    <property type="entry name" value="ATP_bind_3"/>
    <property type="match status" value="1"/>
</dbReference>
<keyword evidence="6" id="KW-0963">Cytoplasm</keyword>
<dbReference type="NCBIfam" id="TIGR02432">
    <property type="entry name" value="lysidine_TilS_N"/>
    <property type="match status" value="1"/>
</dbReference>
<dbReference type="InterPro" id="IPR011063">
    <property type="entry name" value="TilS/TtcA_N"/>
</dbReference>
<comment type="similarity">
    <text evidence="6">Belongs to the tRNA(Ile)-lysidine synthase family.</text>
</comment>
<evidence type="ECO:0000256" key="4">
    <source>
        <dbReference type="ARBA" id="ARBA00022840"/>
    </source>
</evidence>
<comment type="domain">
    <text evidence="6">The N-terminal region contains the highly conserved SGGXDS motif, predicted to be a P-loop motif involved in ATP binding.</text>
</comment>
<dbReference type="Gene3D" id="3.40.50.620">
    <property type="entry name" value="HUPs"/>
    <property type="match status" value="1"/>
</dbReference>
<evidence type="ECO:0000256" key="2">
    <source>
        <dbReference type="ARBA" id="ARBA00022694"/>
    </source>
</evidence>
<evidence type="ECO:0000256" key="3">
    <source>
        <dbReference type="ARBA" id="ARBA00022741"/>
    </source>
</evidence>
<feature type="domain" description="Integrase catalytic" evidence="7">
    <location>
        <begin position="1"/>
        <end position="171"/>
    </location>
</feature>
<evidence type="ECO:0000256" key="5">
    <source>
        <dbReference type="ARBA" id="ARBA00048539"/>
    </source>
</evidence>
<gene>
    <name evidence="6 8" type="primary">tilS</name>
    <name evidence="8" type="ORF">P2G67_01895</name>
</gene>
<feature type="binding site" evidence="6">
    <location>
        <begin position="40"/>
        <end position="45"/>
    </location>
    <ligand>
        <name>ATP</name>
        <dbReference type="ChEBI" id="CHEBI:30616"/>
    </ligand>
</feature>
<evidence type="ECO:0000313" key="9">
    <source>
        <dbReference type="Proteomes" id="UP001215503"/>
    </source>
</evidence>
<dbReference type="PROSITE" id="PS50994">
    <property type="entry name" value="INTEGRASE"/>
    <property type="match status" value="1"/>
</dbReference>
<accession>A0ABT5YIM2</accession>
<comment type="subcellular location">
    <subcellularLocation>
        <location evidence="6">Cytoplasm</location>
    </subcellularLocation>
</comment>
<evidence type="ECO:0000256" key="1">
    <source>
        <dbReference type="ARBA" id="ARBA00022598"/>
    </source>
</evidence>
<name>A0ABT5YIM2_9PROT</name>
<evidence type="ECO:0000259" key="7">
    <source>
        <dbReference type="PROSITE" id="PS50994"/>
    </source>
</evidence>
<keyword evidence="2 6" id="KW-0819">tRNA processing</keyword>
<keyword evidence="4 6" id="KW-0067">ATP-binding</keyword>
<evidence type="ECO:0000313" key="8">
    <source>
        <dbReference type="EMBL" id="MDF2094724.1"/>
    </source>
</evidence>
<dbReference type="EMBL" id="JARHUD010000001">
    <property type="protein sequence ID" value="MDF2094724.1"/>
    <property type="molecule type" value="Genomic_DNA"/>
</dbReference>
<reference evidence="8 9" key="1">
    <citation type="submission" date="2023-03" db="EMBL/GenBank/DDBJ databases">
        <title>Fodinicurvata sp. CAU 1616 isolated from sea sendiment.</title>
        <authorList>
            <person name="Kim W."/>
        </authorList>
    </citation>
    <scope>NUCLEOTIDE SEQUENCE [LARGE SCALE GENOMIC DNA]</scope>
    <source>
        <strain evidence="8 9">CAU 1616</strain>
    </source>
</reference>